<dbReference type="EMBL" id="RWKA01000001">
    <property type="protein sequence ID" value="TGB47798.1"/>
    <property type="molecule type" value="Genomic_DNA"/>
</dbReference>
<dbReference type="RefSeq" id="WP_135358452.1">
    <property type="nucleotide sequence ID" value="NZ_RWJZ01000001.1"/>
</dbReference>
<proteinExistence type="predicted"/>
<evidence type="ECO:0000313" key="2">
    <source>
        <dbReference type="Proteomes" id="UP000297792"/>
    </source>
</evidence>
<dbReference type="Proteomes" id="UP000297792">
    <property type="component" value="Unassembled WGS sequence"/>
</dbReference>
<keyword evidence="2" id="KW-1185">Reference proteome</keyword>
<comment type="caution">
    <text evidence="1">The sequence shown here is derived from an EMBL/GenBank/DDBJ whole genome shotgun (WGS) entry which is preliminary data.</text>
</comment>
<sequence length="251" mass="28593">MSSFAQDRDQTLVPFLAASGREIISVVNLGELTKFPFLASVWGDVATWVGATATGLAALIAAITYALGRRGEKWAQAQLVYFEPGADAMYEVHNRSDKPIVDVRAVLKRRSLYSAARVGSYSDSVIFRSPTVASFPSYEFYLSAKQGHSRRLSATPQSNRFAEKIEPDHAGKVKADWIHVNGYKSYIEFRDVHGRDWQFDVEAERLRPLKRRPTFLRLKSKPWWAAWWIAKNNAIYIWRNCLYHPNGKPPR</sequence>
<evidence type="ECO:0000313" key="1">
    <source>
        <dbReference type="EMBL" id="TGB47798.1"/>
    </source>
</evidence>
<accession>A0A4Z0HT22</accession>
<gene>
    <name evidence="1" type="ORF">EJD98_02525</name>
</gene>
<reference evidence="1 2" key="1">
    <citation type="submission" date="2018-12" db="EMBL/GenBank/DDBJ databases">
        <title>Draft genome sequences of Mycolicibacterium peregrinum isolated from a pig with lymphadenitis and from soil on the same Japanese pig farm.</title>
        <authorList>
            <person name="Komatsu T."/>
            <person name="Ohya K."/>
            <person name="Sawai K."/>
            <person name="Odoi J.O."/>
            <person name="Otsu K."/>
            <person name="Ota A."/>
            <person name="Ito T."/>
            <person name="Kawai M."/>
            <person name="Maruyama F."/>
        </authorList>
    </citation>
    <scope>NUCLEOTIDE SEQUENCE [LARGE SCALE GENOMIC DNA]</scope>
    <source>
        <strain evidence="1 2">138</strain>
    </source>
</reference>
<name>A0A4Z0HT22_MYCPR</name>
<dbReference type="AlphaFoldDB" id="A0A4Z0HT22"/>
<organism evidence="1 2">
    <name type="scientific">Mycolicibacterium peregrinum</name>
    <name type="common">Mycobacterium peregrinum</name>
    <dbReference type="NCBI Taxonomy" id="43304"/>
    <lineage>
        <taxon>Bacteria</taxon>
        <taxon>Bacillati</taxon>
        <taxon>Actinomycetota</taxon>
        <taxon>Actinomycetes</taxon>
        <taxon>Mycobacteriales</taxon>
        <taxon>Mycobacteriaceae</taxon>
        <taxon>Mycolicibacterium</taxon>
    </lineage>
</organism>
<protein>
    <submittedName>
        <fullName evidence="1">Uncharacterized protein</fullName>
    </submittedName>
</protein>